<protein>
    <submittedName>
        <fullName evidence="2">Uncharacterized protein</fullName>
    </submittedName>
</protein>
<feature type="non-terminal residue" evidence="2">
    <location>
        <position position="1"/>
    </location>
</feature>
<reference evidence="2 3" key="1">
    <citation type="submission" date="2021-05" db="EMBL/GenBank/DDBJ databases">
        <title>Genome Assembly of Synthetic Allotetraploid Brassica napus Reveals Homoeologous Exchanges between Subgenomes.</title>
        <authorList>
            <person name="Davis J.T."/>
        </authorList>
    </citation>
    <scope>NUCLEOTIDE SEQUENCE [LARGE SCALE GENOMIC DNA]</scope>
    <source>
        <strain evidence="3">cv. Da-Ae</strain>
        <tissue evidence="2">Seedling</tissue>
    </source>
</reference>
<feature type="compositionally biased region" description="Low complexity" evidence="1">
    <location>
        <begin position="52"/>
        <end position="62"/>
    </location>
</feature>
<gene>
    <name evidence="2" type="ORF">HID58_044244</name>
</gene>
<evidence type="ECO:0000313" key="2">
    <source>
        <dbReference type="EMBL" id="KAH0904741.1"/>
    </source>
</evidence>
<proteinExistence type="predicted"/>
<name>A0ABQ8BIS5_BRANA</name>
<accession>A0ABQ8BIS5</accession>
<evidence type="ECO:0000256" key="1">
    <source>
        <dbReference type="SAM" id="MobiDB-lite"/>
    </source>
</evidence>
<feature type="region of interest" description="Disordered" evidence="1">
    <location>
        <begin position="43"/>
        <end position="62"/>
    </location>
</feature>
<evidence type="ECO:0000313" key="3">
    <source>
        <dbReference type="Proteomes" id="UP000824890"/>
    </source>
</evidence>
<comment type="caution">
    <text evidence="2">The sequence shown here is derived from an EMBL/GenBank/DDBJ whole genome shotgun (WGS) entry which is preliminary data.</text>
</comment>
<keyword evidence="3" id="KW-1185">Reference proteome</keyword>
<sequence>VAKYTITPKSPIVLFLYLPVTNQIRRVFESLLIDFANPSSGDLEASKSMATSPGNSNPPISIPRRSISVISSNPYRILTIRRLHLTLRPQVRFTINSPTLRRLSPPSHPRSWLSSTITTTVEAPPSRPLEIARSTNIYLCSNKIDDKNLINNASL</sequence>
<organism evidence="2 3">
    <name type="scientific">Brassica napus</name>
    <name type="common">Rape</name>
    <dbReference type="NCBI Taxonomy" id="3708"/>
    <lineage>
        <taxon>Eukaryota</taxon>
        <taxon>Viridiplantae</taxon>
        <taxon>Streptophyta</taxon>
        <taxon>Embryophyta</taxon>
        <taxon>Tracheophyta</taxon>
        <taxon>Spermatophyta</taxon>
        <taxon>Magnoliopsida</taxon>
        <taxon>eudicotyledons</taxon>
        <taxon>Gunneridae</taxon>
        <taxon>Pentapetalae</taxon>
        <taxon>rosids</taxon>
        <taxon>malvids</taxon>
        <taxon>Brassicales</taxon>
        <taxon>Brassicaceae</taxon>
        <taxon>Brassiceae</taxon>
        <taxon>Brassica</taxon>
    </lineage>
</organism>
<dbReference type="Proteomes" id="UP000824890">
    <property type="component" value="Unassembled WGS sequence"/>
</dbReference>
<dbReference type="EMBL" id="JAGKQM010000011">
    <property type="protein sequence ID" value="KAH0904741.1"/>
    <property type="molecule type" value="Genomic_DNA"/>
</dbReference>